<gene>
    <name evidence="2" type="ORF">TraAM80_05464</name>
</gene>
<reference evidence="2 3" key="1">
    <citation type="journal article" date="2018" name="BMC Genomics">
        <title>Genomic comparison of Trypanosoma conorhini and Trypanosoma rangeli to Trypanosoma cruzi strains of high and low virulence.</title>
        <authorList>
            <person name="Bradwell K.R."/>
            <person name="Koparde V.N."/>
            <person name="Matveyev A.V."/>
            <person name="Serrano M.G."/>
            <person name="Alves J.M."/>
            <person name="Parikh H."/>
            <person name="Huang B."/>
            <person name="Lee V."/>
            <person name="Espinosa-Alvarez O."/>
            <person name="Ortiz P.A."/>
            <person name="Costa-Martins A.G."/>
            <person name="Teixeira M.M."/>
            <person name="Buck G.A."/>
        </authorList>
    </citation>
    <scope>NUCLEOTIDE SEQUENCE [LARGE SCALE GENOMIC DNA]</scope>
    <source>
        <strain evidence="2 3">AM80</strain>
    </source>
</reference>
<dbReference type="OMA" id="CACNEGS"/>
<feature type="region of interest" description="Disordered" evidence="1">
    <location>
        <begin position="35"/>
        <end position="71"/>
    </location>
</feature>
<proteinExistence type="predicted"/>
<comment type="caution">
    <text evidence="2">The sequence shown here is derived from an EMBL/GenBank/DDBJ whole genome shotgun (WGS) entry which is preliminary data.</text>
</comment>
<dbReference type="AlphaFoldDB" id="A0A422NEX4"/>
<accession>A0A422NEX4</accession>
<keyword evidence="3" id="KW-1185">Reference proteome</keyword>
<dbReference type="VEuPathDB" id="TriTrypDB:TRSC58_01828"/>
<organism evidence="2 3">
    <name type="scientific">Trypanosoma rangeli</name>
    <dbReference type="NCBI Taxonomy" id="5698"/>
    <lineage>
        <taxon>Eukaryota</taxon>
        <taxon>Discoba</taxon>
        <taxon>Euglenozoa</taxon>
        <taxon>Kinetoplastea</taxon>
        <taxon>Metakinetoplastina</taxon>
        <taxon>Trypanosomatida</taxon>
        <taxon>Trypanosomatidae</taxon>
        <taxon>Trypanosoma</taxon>
        <taxon>Herpetosoma</taxon>
    </lineage>
</organism>
<dbReference type="OrthoDB" id="245706at2759"/>
<evidence type="ECO:0000256" key="1">
    <source>
        <dbReference type="SAM" id="MobiDB-lite"/>
    </source>
</evidence>
<feature type="region of interest" description="Disordered" evidence="1">
    <location>
        <begin position="233"/>
        <end position="266"/>
    </location>
</feature>
<feature type="compositionally biased region" description="Polar residues" evidence="1">
    <location>
        <begin position="51"/>
        <end position="64"/>
    </location>
</feature>
<protein>
    <submittedName>
        <fullName evidence="2">Uncharacterized protein</fullName>
    </submittedName>
</protein>
<dbReference type="EMBL" id="MKGL01000176">
    <property type="protein sequence ID" value="RNF04014.1"/>
    <property type="molecule type" value="Genomic_DNA"/>
</dbReference>
<evidence type="ECO:0000313" key="3">
    <source>
        <dbReference type="Proteomes" id="UP000283634"/>
    </source>
</evidence>
<dbReference type="GeneID" id="40329397"/>
<dbReference type="Proteomes" id="UP000283634">
    <property type="component" value="Unassembled WGS sequence"/>
</dbReference>
<evidence type="ECO:0000313" key="2">
    <source>
        <dbReference type="EMBL" id="RNF04014.1"/>
    </source>
</evidence>
<dbReference type="RefSeq" id="XP_029237850.1">
    <property type="nucleotide sequence ID" value="XM_029382343.1"/>
</dbReference>
<name>A0A422NEX4_TRYRA</name>
<sequence length="343" mass="36738">MDASRALKPCACNEGSPAGEDMSCKVATVEKRMVPPDDVRDVLRNPYNEAPSKQQSPSQAAYSTHSEEASGIDEVPAADEMSAGSFVASVNSNGPDSNLSGGSFVPPHAADSQCSLACLSLDSIEEIASNLSVEEKQPLNTAVAQARSRTLHLTSEEMLRAYQYLKRIVQQRIYRQYYVKWVHLLTQRPPRAVATQTAKNDYFCAPVVGGAVYHSEAEGAAADVALPSLPHSASECGSKHTARDDARSECTQGGLREGQQGLSASTPSASVTCLFDPVPLPIKPPSPLLLRSRGAPTLLHDYGRQSSTPRRISPRFSSLPSVTLPSLTSPSRQFTVCQTTTHG</sequence>
<feature type="compositionally biased region" description="Basic and acidic residues" evidence="1">
    <location>
        <begin position="237"/>
        <end position="248"/>
    </location>
</feature>
<feature type="region of interest" description="Disordered" evidence="1">
    <location>
        <begin position="1"/>
        <end position="21"/>
    </location>
</feature>